<dbReference type="RefSeq" id="WP_154478630.1">
    <property type="nucleotide sequence ID" value="NZ_JAQYBV010000059.1"/>
</dbReference>
<dbReference type="AlphaFoldDB" id="A0A6N7UU01"/>
<dbReference type="Proteomes" id="UP000434409">
    <property type="component" value="Unassembled WGS sequence"/>
</dbReference>
<dbReference type="InterPro" id="IPR009711">
    <property type="entry name" value="UPF0473"/>
</dbReference>
<keyword evidence="2" id="KW-1185">Reference proteome</keyword>
<dbReference type="Pfam" id="PF06949">
    <property type="entry name" value="DUF1292"/>
    <property type="match status" value="1"/>
</dbReference>
<dbReference type="EMBL" id="VULY01000018">
    <property type="protein sequence ID" value="MSR94784.1"/>
    <property type="molecule type" value="Genomic_DNA"/>
</dbReference>
<evidence type="ECO:0000313" key="2">
    <source>
        <dbReference type="Proteomes" id="UP000434409"/>
    </source>
</evidence>
<reference evidence="1 2" key="1">
    <citation type="submission" date="2019-08" db="EMBL/GenBank/DDBJ databases">
        <title>In-depth cultivation of the pig gut microbiome towards novel bacterial diversity and tailored functional studies.</title>
        <authorList>
            <person name="Wylensek D."/>
            <person name="Hitch T.C.A."/>
            <person name="Clavel T."/>
        </authorList>
    </citation>
    <scope>NUCLEOTIDE SEQUENCE [LARGE SCALE GENOMIC DNA]</scope>
    <source>
        <strain evidence="1 2">68-1-5</strain>
    </source>
</reference>
<sequence>MDDFTTVELTLDDDEVVQCGILTILEANDKEYIALLPLTEDGEPNEEGDVFLYRYIEEEGKEPDLENIEDDEEYEIVADLFDEWLDTQEFEEGEEE</sequence>
<comment type="caution">
    <text evidence="1">The sequence shown here is derived from an EMBL/GenBank/DDBJ whole genome shotgun (WGS) entry which is preliminary data.</text>
</comment>
<protein>
    <submittedName>
        <fullName evidence="1">DUF1292 domain-containing protein</fullName>
    </submittedName>
</protein>
<gene>
    <name evidence="1" type="ORF">FYJ34_11065</name>
</gene>
<evidence type="ECO:0000313" key="1">
    <source>
        <dbReference type="EMBL" id="MSR94784.1"/>
    </source>
</evidence>
<name>A0A6N7UU01_9FIRM</name>
<organism evidence="1 2">
    <name type="scientific">Suipraeoptans intestinalis</name>
    <dbReference type="NCBI Taxonomy" id="2606628"/>
    <lineage>
        <taxon>Bacteria</taxon>
        <taxon>Bacillati</taxon>
        <taxon>Bacillota</taxon>
        <taxon>Clostridia</taxon>
        <taxon>Lachnospirales</taxon>
        <taxon>Lachnospiraceae</taxon>
        <taxon>Suipraeoptans</taxon>
    </lineage>
</organism>
<accession>A0A6N7UU01</accession>
<proteinExistence type="predicted"/>